<dbReference type="AlphaFoldDB" id="A0A6B0TWE0"/>
<feature type="region of interest" description="Disordered" evidence="1">
    <location>
        <begin position="1"/>
        <end position="67"/>
    </location>
</feature>
<name>A0A6B0TWE0_IXORI</name>
<dbReference type="EMBL" id="GIFC01000108">
    <property type="protein sequence ID" value="MXU82191.1"/>
    <property type="molecule type" value="Transcribed_RNA"/>
</dbReference>
<evidence type="ECO:0000313" key="2">
    <source>
        <dbReference type="EMBL" id="MXU82191.1"/>
    </source>
</evidence>
<reference evidence="2" key="1">
    <citation type="submission" date="2019-12" db="EMBL/GenBank/DDBJ databases">
        <title>An insight into the sialome of adult female Ixodes ricinus ticks feeding for 6 days.</title>
        <authorList>
            <person name="Perner J."/>
            <person name="Ribeiro J.M.C."/>
        </authorList>
    </citation>
    <scope>NUCLEOTIDE SEQUENCE</scope>
    <source>
        <strain evidence="2">Semi-engorged</strain>
        <tissue evidence="2">Salivary glands</tissue>
    </source>
</reference>
<feature type="compositionally biased region" description="Polar residues" evidence="1">
    <location>
        <begin position="21"/>
        <end position="33"/>
    </location>
</feature>
<organism evidence="2">
    <name type="scientific">Ixodes ricinus</name>
    <name type="common">Common tick</name>
    <name type="synonym">Acarus ricinus</name>
    <dbReference type="NCBI Taxonomy" id="34613"/>
    <lineage>
        <taxon>Eukaryota</taxon>
        <taxon>Metazoa</taxon>
        <taxon>Ecdysozoa</taxon>
        <taxon>Arthropoda</taxon>
        <taxon>Chelicerata</taxon>
        <taxon>Arachnida</taxon>
        <taxon>Acari</taxon>
        <taxon>Parasitiformes</taxon>
        <taxon>Ixodida</taxon>
        <taxon>Ixodoidea</taxon>
        <taxon>Ixodidae</taxon>
        <taxon>Ixodinae</taxon>
        <taxon>Ixodes</taxon>
    </lineage>
</organism>
<proteinExistence type="predicted"/>
<evidence type="ECO:0000256" key="1">
    <source>
        <dbReference type="SAM" id="MobiDB-lite"/>
    </source>
</evidence>
<accession>A0A6B0TWE0</accession>
<sequence>MPGTRLLPLCTTAGTAPRATSLASRTSPRTSQDASRRWHAVSEASPTSFRADSSTSELSPLPPPPTL</sequence>
<protein>
    <submittedName>
        <fullName evidence="2">Putative secreted protein</fullName>
    </submittedName>
</protein>